<dbReference type="Proteomes" id="UP000759131">
    <property type="component" value="Unassembled WGS sequence"/>
</dbReference>
<dbReference type="AlphaFoldDB" id="A0A7R9LSV8"/>
<sequence length="165" mass="18229">EIVDIVSNSIKSATLAVIDSQTNSHTNSPFRRPVDEIDKNQSSQQNTTPFDENNTKPMRGSSVERDVSKPPVPMRKTIDGQQNNKTSNLSDVEISTTEMCPSLEIGCRRTQITLQVIDIGLNEFATNGRSTQTFMGFISMTTAEGVTLHFELIQNGRNGSNDDIH</sequence>
<feature type="non-terminal residue" evidence="2">
    <location>
        <position position="1"/>
    </location>
</feature>
<dbReference type="EMBL" id="CAJPIZ010039182">
    <property type="protein sequence ID" value="CAG2121395.1"/>
    <property type="molecule type" value="Genomic_DNA"/>
</dbReference>
<gene>
    <name evidence="2" type="ORF">OSB1V03_LOCUS21341</name>
</gene>
<feature type="region of interest" description="Disordered" evidence="1">
    <location>
        <begin position="21"/>
        <end position="86"/>
    </location>
</feature>
<accession>A0A7R9LSV8</accession>
<name>A0A7R9LSV8_9ACAR</name>
<organism evidence="2">
    <name type="scientific">Medioppia subpectinata</name>
    <dbReference type="NCBI Taxonomy" id="1979941"/>
    <lineage>
        <taxon>Eukaryota</taxon>
        <taxon>Metazoa</taxon>
        <taxon>Ecdysozoa</taxon>
        <taxon>Arthropoda</taxon>
        <taxon>Chelicerata</taxon>
        <taxon>Arachnida</taxon>
        <taxon>Acari</taxon>
        <taxon>Acariformes</taxon>
        <taxon>Sarcoptiformes</taxon>
        <taxon>Oribatida</taxon>
        <taxon>Brachypylina</taxon>
        <taxon>Oppioidea</taxon>
        <taxon>Oppiidae</taxon>
        <taxon>Medioppia</taxon>
    </lineage>
</organism>
<keyword evidence="3" id="KW-1185">Reference proteome</keyword>
<evidence type="ECO:0000256" key="1">
    <source>
        <dbReference type="SAM" id="MobiDB-lite"/>
    </source>
</evidence>
<evidence type="ECO:0000313" key="3">
    <source>
        <dbReference type="Proteomes" id="UP000759131"/>
    </source>
</evidence>
<feature type="non-terminal residue" evidence="2">
    <location>
        <position position="165"/>
    </location>
</feature>
<reference evidence="2" key="1">
    <citation type="submission" date="2020-11" db="EMBL/GenBank/DDBJ databases">
        <authorList>
            <person name="Tran Van P."/>
        </authorList>
    </citation>
    <scope>NUCLEOTIDE SEQUENCE</scope>
</reference>
<proteinExistence type="predicted"/>
<evidence type="ECO:0000313" key="2">
    <source>
        <dbReference type="EMBL" id="CAD7647222.1"/>
    </source>
</evidence>
<feature type="compositionally biased region" description="Polar residues" evidence="1">
    <location>
        <begin position="40"/>
        <end position="56"/>
    </location>
</feature>
<dbReference type="EMBL" id="OC893757">
    <property type="protein sequence ID" value="CAD7647222.1"/>
    <property type="molecule type" value="Genomic_DNA"/>
</dbReference>
<protein>
    <submittedName>
        <fullName evidence="2">Uncharacterized protein</fullName>
    </submittedName>
</protein>